<evidence type="ECO:0000313" key="1">
    <source>
        <dbReference type="EMBL" id="GAA1431924.1"/>
    </source>
</evidence>
<reference evidence="1 2" key="1">
    <citation type="journal article" date="2019" name="Int. J. Syst. Evol. Microbiol.">
        <title>The Global Catalogue of Microorganisms (GCM) 10K type strain sequencing project: providing services to taxonomists for standard genome sequencing and annotation.</title>
        <authorList>
            <consortium name="The Broad Institute Genomics Platform"/>
            <consortium name="The Broad Institute Genome Sequencing Center for Infectious Disease"/>
            <person name="Wu L."/>
            <person name="Ma J."/>
        </authorList>
    </citation>
    <scope>NUCLEOTIDE SEQUENCE [LARGE SCALE GENOMIC DNA]</scope>
    <source>
        <strain evidence="1 2">JCM 11756</strain>
    </source>
</reference>
<keyword evidence="2" id="KW-1185">Reference proteome</keyword>
<protein>
    <submittedName>
        <fullName evidence="1">Uncharacterized protein</fullName>
    </submittedName>
</protein>
<comment type="caution">
    <text evidence="1">The sequence shown here is derived from an EMBL/GenBank/DDBJ whole genome shotgun (WGS) entry which is preliminary data.</text>
</comment>
<sequence>MMFCSLQASQDQVIHPKLYTLLRFPFDDESTDVWGMHQPVQPDGRTVQYPRDPESGLIWPAAEGLGHLTACIHWEAGEYTEIRDQFVRDPLGVPDTTATDHRAPSPGQQFFTKHHEIIVRPGVPLGLFVYHNDSKPRKVTYAQLKLSIHPLAVPGGDHGSAADC</sequence>
<gene>
    <name evidence="1" type="ORF">GCM10009601_51960</name>
</gene>
<dbReference type="EMBL" id="BAAAIZ010000090">
    <property type="protein sequence ID" value="GAA1431924.1"/>
    <property type="molecule type" value="Genomic_DNA"/>
</dbReference>
<name>A0ABN1Z4T2_9ACTN</name>
<dbReference type="Proteomes" id="UP001500973">
    <property type="component" value="Unassembled WGS sequence"/>
</dbReference>
<evidence type="ECO:0000313" key="2">
    <source>
        <dbReference type="Proteomes" id="UP001500973"/>
    </source>
</evidence>
<accession>A0ABN1Z4T2</accession>
<organism evidence="1 2">
    <name type="scientific">Streptomyces thermospinosisporus</name>
    <dbReference type="NCBI Taxonomy" id="161482"/>
    <lineage>
        <taxon>Bacteria</taxon>
        <taxon>Bacillati</taxon>
        <taxon>Actinomycetota</taxon>
        <taxon>Actinomycetes</taxon>
        <taxon>Kitasatosporales</taxon>
        <taxon>Streptomycetaceae</taxon>
        <taxon>Streptomyces</taxon>
    </lineage>
</organism>
<proteinExistence type="predicted"/>